<sequence>MTLVCLGSSPLTRGARNGTRRGSSGRGLIPAHAGSTNPARRLYHPSQAHPRSRGEHVKVSVVANTKQGSFPLTRGARRGAQCMPR</sequence>
<dbReference type="AlphaFoldDB" id="N6X3T8"/>
<organism evidence="2 3">
    <name type="scientific">Schaalia cardiffensis F0333</name>
    <dbReference type="NCBI Taxonomy" id="888050"/>
    <lineage>
        <taxon>Bacteria</taxon>
        <taxon>Bacillati</taxon>
        <taxon>Actinomycetota</taxon>
        <taxon>Actinomycetes</taxon>
        <taxon>Actinomycetales</taxon>
        <taxon>Actinomycetaceae</taxon>
        <taxon>Schaalia</taxon>
    </lineage>
</organism>
<dbReference type="HOGENOM" id="CLU_072989_1_2_11"/>
<dbReference type="AntiFam" id="ANF00057">
    <property type="entry name" value="Translation of E. coli type CRISPR repeat"/>
</dbReference>
<comment type="caution">
    <text evidence="2">The sequence shown here is derived from an EMBL/GenBank/DDBJ whole genome shotgun (WGS) entry which is preliminary data.</text>
</comment>
<evidence type="ECO:0000256" key="1">
    <source>
        <dbReference type="SAM" id="MobiDB-lite"/>
    </source>
</evidence>
<evidence type="ECO:0000313" key="2">
    <source>
        <dbReference type="EMBL" id="ENO18102.1"/>
    </source>
</evidence>
<protein>
    <submittedName>
        <fullName evidence="2">Uncharacterized protein</fullName>
    </submittedName>
</protein>
<evidence type="ECO:0000313" key="3">
    <source>
        <dbReference type="Proteomes" id="UP000013015"/>
    </source>
</evidence>
<feature type="compositionally biased region" description="Low complexity" evidence="1">
    <location>
        <begin position="12"/>
        <end position="22"/>
    </location>
</feature>
<dbReference type="STRING" id="888050.HMPREF9004_1133"/>
<accession>N6X3T8</accession>
<keyword evidence="3" id="KW-1185">Reference proteome</keyword>
<name>N6X3T8_9ACTO</name>
<proteinExistence type="predicted"/>
<dbReference type="AntiFam" id="ANF00006">
    <property type="entry name" value="Translation of CRISPR region"/>
</dbReference>
<feature type="region of interest" description="Disordered" evidence="1">
    <location>
        <begin position="1"/>
        <end position="56"/>
    </location>
</feature>
<dbReference type="EMBL" id="AQHZ01000018">
    <property type="protein sequence ID" value="ENO18102.1"/>
    <property type="molecule type" value="Genomic_DNA"/>
</dbReference>
<reference evidence="2 3" key="1">
    <citation type="submission" date="2013-03" db="EMBL/GenBank/DDBJ databases">
        <title>Reference genome for the Human Microbiome Project.</title>
        <authorList>
            <person name="Aqrawi P."/>
            <person name="Ayvaz T."/>
            <person name="Bess C."/>
            <person name="Blankenburg K."/>
            <person name="Coyle M."/>
            <person name="Deng J."/>
            <person name="Forbes L."/>
            <person name="Fowler G."/>
            <person name="Francisco L."/>
            <person name="Fu Q."/>
            <person name="Gibbs R."/>
            <person name="Gross S."/>
            <person name="Gubbala S."/>
            <person name="Hale W."/>
            <person name="Hemphill L."/>
            <person name="Highlander S."/>
            <person name="Hirani K."/>
            <person name="Jackson L."/>
            <person name="Jakkamsetti A."/>
            <person name="Javaid M."/>
            <person name="Jayaseelan J.C."/>
            <person name="Jiang H."/>
            <person name="Joshi V."/>
            <person name="Korchina V."/>
            <person name="Kovar C."/>
            <person name="Lara F."/>
            <person name="Lee S."/>
            <person name="Liu Y."/>
            <person name="Mata R."/>
            <person name="Mathew T."/>
            <person name="Munidasa M."/>
            <person name="Muzny D."/>
            <person name="Nazareth L."/>
            <person name="Ngo R."/>
            <person name="Nguyen L."/>
            <person name="Nguyen N."/>
            <person name="Okwuonu G."/>
            <person name="Ongeri F."/>
            <person name="Palculict T."/>
            <person name="Patil S."/>
            <person name="Petrosino J."/>
            <person name="Pham C."/>
            <person name="Pham P."/>
            <person name="Pu L.-L."/>
            <person name="Qin X."/>
            <person name="Qu J."/>
            <person name="Reid J."/>
            <person name="Ross M."/>
            <person name="Ruth R."/>
            <person name="Saada N."/>
            <person name="San Lucas F."/>
            <person name="Santibanez J."/>
            <person name="Shang Y."/>
            <person name="Simmons D."/>
            <person name="Song X.-Z."/>
            <person name="Tang L.-Y."/>
            <person name="Thornton R."/>
            <person name="Warren J."/>
            <person name="Weissenberger G."/>
            <person name="Wilczek-Boney K."/>
            <person name="Worley K."/>
            <person name="Youmans B."/>
            <person name="Zhang J."/>
            <person name="Zhang L."/>
            <person name="Zhao Z."/>
            <person name="Zhou C."/>
            <person name="Zhu D."/>
            <person name="Zhu Y."/>
        </authorList>
    </citation>
    <scope>NUCLEOTIDE SEQUENCE [LARGE SCALE GENOMIC DNA]</scope>
    <source>
        <strain evidence="2 3">F0333</strain>
    </source>
</reference>
<feature type="region of interest" description="Disordered" evidence="1">
    <location>
        <begin position="66"/>
        <end position="85"/>
    </location>
</feature>
<dbReference type="Proteomes" id="UP000013015">
    <property type="component" value="Unassembled WGS sequence"/>
</dbReference>
<gene>
    <name evidence="2" type="ORF">HMPREF9004_1133</name>
</gene>